<dbReference type="Proteomes" id="UP000078116">
    <property type="component" value="Unassembled WGS sequence"/>
</dbReference>
<comment type="caution">
    <text evidence="2">The sequence shown here is derived from an EMBL/GenBank/DDBJ whole genome shotgun (WGS) entry which is preliminary data.</text>
</comment>
<name>A0A1A9N030_9BURK</name>
<dbReference type="EMBL" id="LXKA01000348">
    <property type="protein sequence ID" value="OAJ54620.1"/>
    <property type="molecule type" value="Genomic_DNA"/>
</dbReference>
<protein>
    <submittedName>
        <fullName evidence="2">Uncharacterized protein</fullName>
    </submittedName>
</protein>
<dbReference type="Proteomes" id="UP000077961">
    <property type="component" value="Unassembled WGS sequence"/>
</dbReference>
<dbReference type="AlphaFoldDB" id="A0A1A9N030"/>
<proteinExistence type="predicted"/>
<evidence type="ECO:0000313" key="3">
    <source>
        <dbReference type="EMBL" id="OAJ62689.1"/>
    </source>
</evidence>
<reference evidence="4 5" key="1">
    <citation type="submission" date="2016-04" db="EMBL/GenBank/DDBJ databases">
        <title>Reclassification of Paraburkholderia panaciterrae (Farh et al. 2015) Dobritsa &amp; Samadpour 2016 as a later homotypic synonym of Paraburkholderia ginsengiterrae (Farh et al. 2015) Dobritsa &amp; Samadpour 2016.</title>
        <authorList>
            <person name="Dobritsa A.P."/>
            <person name="Kutumbaka K."/>
            <person name="Samadpour M."/>
        </authorList>
    </citation>
    <scope>NUCLEOTIDE SEQUENCE [LARGE SCALE GENOMIC DNA]</scope>
    <source>
        <strain evidence="2 5">DCY85</strain>
        <strain evidence="3 4">DCY85-1</strain>
    </source>
</reference>
<dbReference type="OrthoDB" id="9097382at2"/>
<organism evidence="2 5">
    <name type="scientific">Paraburkholderia ginsengiterrae</name>
    <dbReference type="NCBI Taxonomy" id="1462993"/>
    <lineage>
        <taxon>Bacteria</taxon>
        <taxon>Pseudomonadati</taxon>
        <taxon>Pseudomonadota</taxon>
        <taxon>Betaproteobacteria</taxon>
        <taxon>Burkholderiales</taxon>
        <taxon>Burkholderiaceae</taxon>
        <taxon>Paraburkholderia</taxon>
    </lineage>
</organism>
<evidence type="ECO:0000313" key="2">
    <source>
        <dbReference type="EMBL" id="OAJ54620.1"/>
    </source>
</evidence>
<feature type="region of interest" description="Disordered" evidence="1">
    <location>
        <begin position="118"/>
        <end position="156"/>
    </location>
</feature>
<sequence>MSKSASKPQATPRAPVDALQYEKLALSAFDLCNRQLDQLKRLVTLAASIYRTPCITRDERQSQRALLELFVETGEAYEREIECDRELYQVIALDAKGVPHSRITAKCAASLLSGAARVNSDDEPNAEPADTVRSKPVRSNVAPRAEHAEQPFAVAH</sequence>
<evidence type="ECO:0000256" key="1">
    <source>
        <dbReference type="SAM" id="MobiDB-lite"/>
    </source>
</evidence>
<accession>A0A1A9N030</accession>
<evidence type="ECO:0000313" key="5">
    <source>
        <dbReference type="Proteomes" id="UP000078116"/>
    </source>
</evidence>
<evidence type="ECO:0000313" key="4">
    <source>
        <dbReference type="Proteomes" id="UP000077961"/>
    </source>
</evidence>
<dbReference type="RefSeq" id="WP_064265527.1">
    <property type="nucleotide sequence ID" value="NZ_LXJZ01000040.1"/>
</dbReference>
<keyword evidence="4" id="KW-1185">Reference proteome</keyword>
<dbReference type="EMBL" id="LXJZ01000040">
    <property type="protein sequence ID" value="OAJ62689.1"/>
    <property type="molecule type" value="Genomic_DNA"/>
</dbReference>
<gene>
    <name evidence="3" type="ORF">A6V36_20145</name>
    <name evidence="2" type="ORF">A6V37_34285</name>
</gene>